<gene>
    <name evidence="3" type="ORF">WOLCODRAFT_35254</name>
</gene>
<dbReference type="OMA" id="EMSEWIN"/>
<keyword evidence="4" id="KW-1185">Reference proteome</keyword>
<reference evidence="3 4" key="1">
    <citation type="journal article" date="2012" name="Science">
        <title>The Paleozoic origin of enzymatic lignin decomposition reconstructed from 31 fungal genomes.</title>
        <authorList>
            <person name="Floudas D."/>
            <person name="Binder M."/>
            <person name="Riley R."/>
            <person name="Barry K."/>
            <person name="Blanchette R.A."/>
            <person name="Henrissat B."/>
            <person name="Martinez A.T."/>
            <person name="Otillar R."/>
            <person name="Spatafora J.W."/>
            <person name="Yadav J.S."/>
            <person name="Aerts A."/>
            <person name="Benoit I."/>
            <person name="Boyd A."/>
            <person name="Carlson A."/>
            <person name="Copeland A."/>
            <person name="Coutinho P.M."/>
            <person name="de Vries R.P."/>
            <person name="Ferreira P."/>
            <person name="Findley K."/>
            <person name="Foster B."/>
            <person name="Gaskell J."/>
            <person name="Glotzer D."/>
            <person name="Gorecki P."/>
            <person name="Heitman J."/>
            <person name="Hesse C."/>
            <person name="Hori C."/>
            <person name="Igarashi K."/>
            <person name="Jurgens J.A."/>
            <person name="Kallen N."/>
            <person name="Kersten P."/>
            <person name="Kohler A."/>
            <person name="Kuees U."/>
            <person name="Kumar T.K.A."/>
            <person name="Kuo A."/>
            <person name="LaButti K."/>
            <person name="Larrondo L.F."/>
            <person name="Lindquist E."/>
            <person name="Ling A."/>
            <person name="Lombard V."/>
            <person name="Lucas S."/>
            <person name="Lundell T."/>
            <person name="Martin R."/>
            <person name="McLaughlin D.J."/>
            <person name="Morgenstern I."/>
            <person name="Morin E."/>
            <person name="Murat C."/>
            <person name="Nagy L.G."/>
            <person name="Nolan M."/>
            <person name="Ohm R.A."/>
            <person name="Patyshakuliyeva A."/>
            <person name="Rokas A."/>
            <person name="Ruiz-Duenas F.J."/>
            <person name="Sabat G."/>
            <person name="Salamov A."/>
            <person name="Samejima M."/>
            <person name="Schmutz J."/>
            <person name="Slot J.C."/>
            <person name="St John F."/>
            <person name="Stenlid J."/>
            <person name="Sun H."/>
            <person name="Sun S."/>
            <person name="Syed K."/>
            <person name="Tsang A."/>
            <person name="Wiebenga A."/>
            <person name="Young D."/>
            <person name="Pisabarro A."/>
            <person name="Eastwood D.C."/>
            <person name="Martin F."/>
            <person name="Cullen D."/>
            <person name="Grigoriev I.V."/>
            <person name="Hibbett D.S."/>
        </authorList>
    </citation>
    <scope>NUCLEOTIDE SEQUENCE [LARGE SCALE GENOMIC DNA]</scope>
    <source>
        <strain evidence="3 4">MD-104</strain>
    </source>
</reference>
<sequence length="246" mass="27978">IHSHLEPLAVAVNTTQANNARLDTVLLTLGQLYHTFENPQYEADITRVIHESLEKRWKQTDQEVFILAVVLNPYLRTKCFRSGNAAITEASLSAMLGQCYQRMFGKAPDIYLFQAFTDYLHYLSEFSEDHMALEQLKQLAEKVETDVNLVTLWRRLDTGSPNGRNALTTLAMQILSIVPNSAATEWIFSAMGIVHTDIRNRLDAERVRQTVLVKADIEQRFPSTRSRKRRAASQGQSSKSRTAHDN</sequence>
<evidence type="ECO:0000259" key="2">
    <source>
        <dbReference type="Pfam" id="PF05699"/>
    </source>
</evidence>
<evidence type="ECO:0000313" key="3">
    <source>
        <dbReference type="EMBL" id="PCH43253.1"/>
    </source>
</evidence>
<proteinExistence type="predicted"/>
<dbReference type="AlphaFoldDB" id="A0A2H3JTF7"/>
<evidence type="ECO:0000256" key="1">
    <source>
        <dbReference type="SAM" id="MobiDB-lite"/>
    </source>
</evidence>
<dbReference type="OrthoDB" id="2800501at2759"/>
<name>A0A2H3JTF7_WOLCO</name>
<feature type="non-terminal residue" evidence="3">
    <location>
        <position position="1"/>
    </location>
</feature>
<dbReference type="InterPro" id="IPR008906">
    <property type="entry name" value="HATC_C_dom"/>
</dbReference>
<dbReference type="SUPFAM" id="SSF53098">
    <property type="entry name" value="Ribonuclease H-like"/>
    <property type="match status" value="1"/>
</dbReference>
<organism evidence="3 4">
    <name type="scientific">Wolfiporia cocos (strain MD-104)</name>
    <name type="common">Brown rot fungus</name>
    <dbReference type="NCBI Taxonomy" id="742152"/>
    <lineage>
        <taxon>Eukaryota</taxon>
        <taxon>Fungi</taxon>
        <taxon>Dikarya</taxon>
        <taxon>Basidiomycota</taxon>
        <taxon>Agaricomycotina</taxon>
        <taxon>Agaricomycetes</taxon>
        <taxon>Polyporales</taxon>
        <taxon>Phaeolaceae</taxon>
        <taxon>Wolfiporia</taxon>
    </lineage>
</organism>
<feature type="domain" description="HAT C-terminal dimerisation" evidence="2">
    <location>
        <begin position="140"/>
        <end position="215"/>
    </location>
</feature>
<feature type="region of interest" description="Disordered" evidence="1">
    <location>
        <begin position="222"/>
        <end position="246"/>
    </location>
</feature>
<dbReference type="EMBL" id="KB468135">
    <property type="protein sequence ID" value="PCH43253.1"/>
    <property type="molecule type" value="Genomic_DNA"/>
</dbReference>
<evidence type="ECO:0000313" key="4">
    <source>
        <dbReference type="Proteomes" id="UP000218811"/>
    </source>
</evidence>
<feature type="non-terminal residue" evidence="3">
    <location>
        <position position="246"/>
    </location>
</feature>
<dbReference type="STRING" id="742152.A0A2H3JTF7"/>
<dbReference type="InterPro" id="IPR012337">
    <property type="entry name" value="RNaseH-like_sf"/>
</dbReference>
<dbReference type="Proteomes" id="UP000218811">
    <property type="component" value="Unassembled WGS sequence"/>
</dbReference>
<accession>A0A2H3JTF7</accession>
<dbReference type="Pfam" id="PF05699">
    <property type="entry name" value="Dimer_Tnp_hAT"/>
    <property type="match status" value="1"/>
</dbReference>
<dbReference type="GO" id="GO:0046983">
    <property type="term" value="F:protein dimerization activity"/>
    <property type="evidence" value="ECO:0007669"/>
    <property type="project" value="InterPro"/>
</dbReference>
<protein>
    <recommendedName>
        <fullName evidence="2">HAT C-terminal dimerisation domain-containing protein</fullName>
    </recommendedName>
</protein>